<organism evidence="1 2">
    <name type="scientific">Mycena rosella</name>
    <name type="common">Pink bonnet</name>
    <name type="synonym">Agaricus rosellus</name>
    <dbReference type="NCBI Taxonomy" id="1033263"/>
    <lineage>
        <taxon>Eukaryota</taxon>
        <taxon>Fungi</taxon>
        <taxon>Dikarya</taxon>
        <taxon>Basidiomycota</taxon>
        <taxon>Agaricomycotina</taxon>
        <taxon>Agaricomycetes</taxon>
        <taxon>Agaricomycetidae</taxon>
        <taxon>Agaricales</taxon>
        <taxon>Marasmiineae</taxon>
        <taxon>Mycenaceae</taxon>
        <taxon>Mycena</taxon>
    </lineage>
</organism>
<keyword evidence="2" id="KW-1185">Reference proteome</keyword>
<accession>A0AAD7DQ12</accession>
<evidence type="ECO:0000313" key="1">
    <source>
        <dbReference type="EMBL" id="KAJ7696984.1"/>
    </source>
</evidence>
<proteinExistence type="predicted"/>
<sequence length="216" mass="23865">MSVRSRVPSLAAFVTCLVALASVYLLSNSSRKGLAVRDHSYSYIGDDYPEIWRISSSLGKVAMTVEETQSYPIHGGHNTLEMWATTSSKGFGYVRLGTEHRAFAVSMFHQLHCVRLLRASLAGSYDPYARGYAPLPQLPSPEMILCSPNLTLEPADVLSRDFEGDRVGATHVCSDWSAMYDEAASNWDDWLQSRVMFWPWLGLEAAALARLGVALA</sequence>
<dbReference type="EMBL" id="JARKIE010000032">
    <property type="protein sequence ID" value="KAJ7696984.1"/>
    <property type="molecule type" value="Genomic_DNA"/>
</dbReference>
<comment type="caution">
    <text evidence="1">The sequence shown here is derived from an EMBL/GenBank/DDBJ whole genome shotgun (WGS) entry which is preliminary data.</text>
</comment>
<protein>
    <submittedName>
        <fullName evidence="1">Uncharacterized protein</fullName>
    </submittedName>
</protein>
<dbReference type="Proteomes" id="UP001221757">
    <property type="component" value="Unassembled WGS sequence"/>
</dbReference>
<evidence type="ECO:0000313" key="2">
    <source>
        <dbReference type="Proteomes" id="UP001221757"/>
    </source>
</evidence>
<reference evidence="1" key="1">
    <citation type="submission" date="2023-03" db="EMBL/GenBank/DDBJ databases">
        <title>Massive genome expansion in bonnet fungi (Mycena s.s.) driven by repeated elements and novel gene families across ecological guilds.</title>
        <authorList>
            <consortium name="Lawrence Berkeley National Laboratory"/>
            <person name="Harder C.B."/>
            <person name="Miyauchi S."/>
            <person name="Viragh M."/>
            <person name="Kuo A."/>
            <person name="Thoen E."/>
            <person name="Andreopoulos B."/>
            <person name="Lu D."/>
            <person name="Skrede I."/>
            <person name="Drula E."/>
            <person name="Henrissat B."/>
            <person name="Morin E."/>
            <person name="Kohler A."/>
            <person name="Barry K."/>
            <person name="LaButti K."/>
            <person name="Morin E."/>
            <person name="Salamov A."/>
            <person name="Lipzen A."/>
            <person name="Mereny Z."/>
            <person name="Hegedus B."/>
            <person name="Baldrian P."/>
            <person name="Stursova M."/>
            <person name="Weitz H."/>
            <person name="Taylor A."/>
            <person name="Grigoriev I.V."/>
            <person name="Nagy L.G."/>
            <person name="Martin F."/>
            <person name="Kauserud H."/>
        </authorList>
    </citation>
    <scope>NUCLEOTIDE SEQUENCE</scope>
    <source>
        <strain evidence="1">CBHHK067</strain>
    </source>
</reference>
<gene>
    <name evidence="1" type="ORF">B0H17DRAFT_1177754</name>
</gene>
<name>A0AAD7DQ12_MYCRO</name>
<dbReference type="AlphaFoldDB" id="A0AAD7DQ12"/>